<evidence type="ECO:0000259" key="2">
    <source>
        <dbReference type="Pfam" id="PF10505"/>
    </source>
</evidence>
<feature type="compositionally biased region" description="Polar residues" evidence="1">
    <location>
        <begin position="447"/>
        <end position="457"/>
    </location>
</feature>
<feature type="region of interest" description="Disordered" evidence="1">
    <location>
        <begin position="538"/>
        <end position="588"/>
    </location>
</feature>
<organism evidence="3 4">
    <name type="scientific">Crotalus adamanteus</name>
    <name type="common">Eastern diamondback rattlesnake</name>
    <dbReference type="NCBI Taxonomy" id="8729"/>
    <lineage>
        <taxon>Eukaryota</taxon>
        <taxon>Metazoa</taxon>
        <taxon>Chordata</taxon>
        <taxon>Craniata</taxon>
        <taxon>Vertebrata</taxon>
        <taxon>Euteleostomi</taxon>
        <taxon>Lepidosauria</taxon>
        <taxon>Squamata</taxon>
        <taxon>Bifurcata</taxon>
        <taxon>Unidentata</taxon>
        <taxon>Episquamata</taxon>
        <taxon>Toxicofera</taxon>
        <taxon>Serpentes</taxon>
        <taxon>Colubroidea</taxon>
        <taxon>Viperidae</taxon>
        <taxon>Crotalinae</taxon>
        <taxon>Crotalus</taxon>
    </lineage>
</organism>
<evidence type="ECO:0000313" key="4">
    <source>
        <dbReference type="Proteomes" id="UP001474421"/>
    </source>
</evidence>
<evidence type="ECO:0000313" key="3">
    <source>
        <dbReference type="EMBL" id="KAK9393808.1"/>
    </source>
</evidence>
<dbReference type="Pfam" id="PF10505">
    <property type="entry name" value="NARG2_C"/>
    <property type="match status" value="1"/>
</dbReference>
<dbReference type="GO" id="GO:0042796">
    <property type="term" value="P:snRNA transcription by RNA polymerase III"/>
    <property type="evidence" value="ECO:0007669"/>
    <property type="project" value="TreeGrafter"/>
</dbReference>
<feature type="region of interest" description="Disordered" evidence="1">
    <location>
        <begin position="49"/>
        <end position="83"/>
    </location>
</feature>
<accession>A0AAW1AVD6</accession>
<comment type="caution">
    <text evidence="3">The sequence shown here is derived from an EMBL/GenBank/DDBJ whole genome shotgun (WGS) entry which is preliminary data.</text>
</comment>
<proteinExistence type="predicted"/>
<dbReference type="GO" id="GO:0045945">
    <property type="term" value="P:positive regulation of transcription by RNA polymerase III"/>
    <property type="evidence" value="ECO:0007669"/>
    <property type="project" value="TreeGrafter"/>
</dbReference>
<feature type="region of interest" description="Disordered" evidence="1">
    <location>
        <begin position="898"/>
        <end position="964"/>
    </location>
</feature>
<feature type="region of interest" description="Disordered" evidence="1">
    <location>
        <begin position="501"/>
        <end position="520"/>
    </location>
</feature>
<dbReference type="GO" id="GO:0042795">
    <property type="term" value="P:snRNA transcription by RNA polymerase II"/>
    <property type="evidence" value="ECO:0007669"/>
    <property type="project" value="TreeGrafter"/>
</dbReference>
<dbReference type="PANTHER" id="PTHR14633:SF3">
    <property type="entry name" value="LITTLE ELONGATION COMPLEX SUBUNIT 2"/>
    <property type="match status" value="1"/>
</dbReference>
<dbReference type="EMBL" id="JAOTOJ010000012">
    <property type="protein sequence ID" value="KAK9393808.1"/>
    <property type="molecule type" value="Genomic_DNA"/>
</dbReference>
<keyword evidence="4" id="KW-1185">Reference proteome</keyword>
<dbReference type="AlphaFoldDB" id="A0AAW1AVD6"/>
<feature type="compositionally biased region" description="Pro residues" evidence="1">
    <location>
        <begin position="548"/>
        <end position="559"/>
    </location>
</feature>
<feature type="compositionally biased region" description="Basic residues" evidence="1">
    <location>
        <begin position="948"/>
        <end position="964"/>
    </location>
</feature>
<dbReference type="InterPro" id="IPR019535">
    <property type="entry name" value="ICE2_C"/>
</dbReference>
<sequence length="964" mass="106402">MAVPGWMTLRWDTPPQNGHDVYFSRDLYEKYSLAPTLSELMSLSERHSEKKVAVSSSGPKKKQQPGQQTRVKAEPLVAPSPQEPRVPYPYVSSLSEKEQRRYLFLLSEYLNADPNLLHWSQQRNYTQYLQMKEFVSKEVAEFLKFAQNAARNCSKDYSDISEDALIYTKDFLSARMGYVKNYPECYSLHEVTSLMGGRLNRELTLKFEKSLLALGMVHLVKRFFPKLPASINCPADQSKRELLCGTPEHRAAQLHNDVSTDPNAERLAAKYCPQVVLTGESLYTLLNNHGLDYKQQWELPVSVKTVSLGGLKPVRVAYIDPPLPKKEMTVREKNHFFHEFLADFHMTKQSSIVARAVILDKPSEEPPGTALKTCQGRPLRESISADLDFDTDVTELESFASAAKPLSASSAEVTPAKPSGLSAVLPAHLKTEKGREGRSKAQERETASSSGKASPSGRNLLDLESEGNSSGETFKPMETEPEGRSLDPNFLIASSDKNRNLSEGTAEDVPSPALSCSSDTDGEHLIIDAECEADHVSEPGVVTSSPGPGGPASPSPSPGQAPAEKPAGSSEMQSKNAPCKPPPRLSQEVDPLGQILKMQTKLLKPPSPSCQGHLLATSERSLNPTQGQAVAHSLALASSVAEPGQNTVTNTGASPKFTWATYYQGPQKGMLWDAAEDAADYEPPQHGNVVYKLYSLEDMLLLVRTTIQKTELRPHQKKAKFRRHFPVYVLPKLEYQAFYGAETFTEDEICRLWTENLLHSNTSFTVGHIDALTSHVFLLERLTGKALEKRFGTFKPTNSLHILQNILKKVSGLQEGSYLLAHLAGDSSVSIYKSSDGISTRAMYNLHAAHTSLPPAPAALSVPWVPLDPSLPLPHHFTQGRVPCTFPPMPDEGARKWKMSRTKAFSATPSPPGPVSMEARVRSLQAEPPRKKPGTAQNKGSRPDSRGPNRKFWKKKRTNRGHMT</sequence>
<dbReference type="PANTHER" id="PTHR14633">
    <property type="entry name" value="LITTLE ELONGATION COMPLEX SUBUNIT 2"/>
    <property type="match status" value="1"/>
</dbReference>
<dbReference type="Proteomes" id="UP001474421">
    <property type="component" value="Unassembled WGS sequence"/>
</dbReference>
<feature type="domain" description="Little elongation complex subunit 2 C-terminal" evidence="2">
    <location>
        <begin position="680"/>
        <end position="888"/>
    </location>
</feature>
<gene>
    <name evidence="3" type="ORF">NXF25_015471</name>
</gene>
<feature type="compositionally biased region" description="Basic and acidic residues" evidence="1">
    <location>
        <begin position="429"/>
        <end position="446"/>
    </location>
</feature>
<feature type="compositionally biased region" description="Basic and acidic residues" evidence="1">
    <location>
        <begin position="475"/>
        <end position="485"/>
    </location>
</feature>
<reference evidence="3 4" key="1">
    <citation type="journal article" date="2024" name="Proc. Natl. Acad. Sci. U.S.A.">
        <title>The genetic regulatory architecture and epigenomic basis for age-related changes in rattlesnake venom.</title>
        <authorList>
            <person name="Hogan M.P."/>
            <person name="Holding M.L."/>
            <person name="Nystrom G.S."/>
            <person name="Colston T.J."/>
            <person name="Bartlett D.A."/>
            <person name="Mason A.J."/>
            <person name="Ellsworth S.A."/>
            <person name="Rautsaw R.M."/>
            <person name="Lawrence K.C."/>
            <person name="Strickland J.L."/>
            <person name="He B."/>
            <person name="Fraser P."/>
            <person name="Margres M.J."/>
            <person name="Gilbert D.M."/>
            <person name="Gibbs H.L."/>
            <person name="Parkinson C.L."/>
            <person name="Rokyta D.R."/>
        </authorList>
    </citation>
    <scope>NUCLEOTIDE SEQUENCE [LARGE SCALE GENOMIC DNA]</scope>
    <source>
        <strain evidence="3">DRR0105</strain>
    </source>
</reference>
<protein>
    <submittedName>
        <fullName evidence="3">Little elongation complex subunit 2</fullName>
    </submittedName>
</protein>
<dbReference type="GO" id="GO:0008023">
    <property type="term" value="C:transcription elongation factor complex"/>
    <property type="evidence" value="ECO:0007669"/>
    <property type="project" value="InterPro"/>
</dbReference>
<evidence type="ECO:0000256" key="1">
    <source>
        <dbReference type="SAM" id="MobiDB-lite"/>
    </source>
</evidence>
<feature type="region of interest" description="Disordered" evidence="1">
    <location>
        <begin position="404"/>
        <end position="490"/>
    </location>
</feature>
<name>A0AAW1AVD6_CROAD</name>